<protein>
    <submittedName>
        <fullName evidence="12">Molybdate ABC transporter, ATPase subunit</fullName>
    </submittedName>
</protein>
<dbReference type="PROSITE" id="PS51866">
    <property type="entry name" value="MOP"/>
    <property type="match status" value="1"/>
</dbReference>
<dbReference type="KEGG" id="pna:Pnap_2041"/>
<evidence type="ECO:0000313" key="12">
    <source>
        <dbReference type="EMBL" id="ABM37350.1"/>
    </source>
</evidence>
<dbReference type="Pfam" id="PF00005">
    <property type="entry name" value="ABC_tran"/>
    <property type="match status" value="1"/>
</dbReference>
<evidence type="ECO:0000256" key="2">
    <source>
        <dbReference type="ARBA" id="ARBA00022475"/>
    </source>
</evidence>
<dbReference type="HOGENOM" id="CLU_000604_1_1_4"/>
<evidence type="ECO:0000256" key="9">
    <source>
        <dbReference type="PROSITE-ProRule" id="PRU01213"/>
    </source>
</evidence>
<dbReference type="EMBL" id="CP000529">
    <property type="protein sequence ID" value="ABM37350.1"/>
    <property type="molecule type" value="Genomic_DNA"/>
</dbReference>
<dbReference type="InterPro" id="IPR017871">
    <property type="entry name" value="ABC_transporter-like_CS"/>
</dbReference>
<keyword evidence="3 9" id="KW-0500">Molybdenum</keyword>
<keyword evidence="4" id="KW-0997">Cell inner membrane</keyword>
<dbReference type="PROSITE" id="PS00211">
    <property type="entry name" value="ABC_TRANSPORTER_1"/>
    <property type="match status" value="1"/>
</dbReference>
<proteinExistence type="predicted"/>
<dbReference type="SMART" id="SM00382">
    <property type="entry name" value="AAA"/>
    <property type="match status" value="1"/>
</dbReference>
<gene>
    <name evidence="12" type="ordered locus">Pnap_2041</name>
</gene>
<evidence type="ECO:0000259" key="11">
    <source>
        <dbReference type="PROSITE" id="PS51866"/>
    </source>
</evidence>
<accession>A1VNX2</accession>
<dbReference type="InterPro" id="IPR005116">
    <property type="entry name" value="Transp-assoc_OB_typ1"/>
</dbReference>
<dbReference type="Gene3D" id="3.40.50.300">
    <property type="entry name" value="P-loop containing nucleotide triphosphate hydrolases"/>
    <property type="match status" value="1"/>
</dbReference>
<name>A1VNX2_POLNA</name>
<organism evidence="12 13">
    <name type="scientific">Polaromonas naphthalenivorans (strain CJ2)</name>
    <dbReference type="NCBI Taxonomy" id="365044"/>
    <lineage>
        <taxon>Bacteria</taxon>
        <taxon>Pseudomonadati</taxon>
        <taxon>Pseudomonadota</taxon>
        <taxon>Betaproteobacteria</taxon>
        <taxon>Burkholderiales</taxon>
        <taxon>Comamonadaceae</taxon>
        <taxon>Polaromonas</taxon>
    </lineage>
</organism>
<dbReference type="OrthoDB" id="5298774at2"/>
<keyword evidence="2" id="KW-1003">Cell membrane</keyword>
<dbReference type="PANTHER" id="PTHR43514">
    <property type="entry name" value="ABC TRANSPORTER I FAMILY MEMBER 10"/>
    <property type="match status" value="1"/>
</dbReference>
<dbReference type="Proteomes" id="UP000000644">
    <property type="component" value="Chromosome"/>
</dbReference>
<feature type="domain" description="Mop" evidence="11">
    <location>
        <begin position="291"/>
        <end position="356"/>
    </location>
</feature>
<evidence type="ECO:0000256" key="7">
    <source>
        <dbReference type="ARBA" id="ARBA00022967"/>
    </source>
</evidence>
<dbReference type="Gene3D" id="2.40.50.100">
    <property type="match status" value="1"/>
</dbReference>
<feature type="domain" description="ABC transporter" evidence="10">
    <location>
        <begin position="1"/>
        <end position="232"/>
    </location>
</feature>
<dbReference type="InterPro" id="IPR011868">
    <property type="entry name" value="ModC_ABC_ATP-bd"/>
</dbReference>
<dbReference type="GO" id="GO:0140359">
    <property type="term" value="F:ABC-type transporter activity"/>
    <property type="evidence" value="ECO:0007669"/>
    <property type="project" value="InterPro"/>
</dbReference>
<keyword evidence="6" id="KW-0067">ATP-binding</keyword>
<dbReference type="InterPro" id="IPR008995">
    <property type="entry name" value="Mo/tungstate-bd_C_term_dom"/>
</dbReference>
<keyword evidence="5" id="KW-0547">Nucleotide-binding</keyword>
<keyword evidence="7" id="KW-1278">Translocase</keyword>
<dbReference type="GO" id="GO:0016020">
    <property type="term" value="C:membrane"/>
    <property type="evidence" value="ECO:0007669"/>
    <property type="project" value="InterPro"/>
</dbReference>
<evidence type="ECO:0000256" key="8">
    <source>
        <dbReference type="ARBA" id="ARBA00023136"/>
    </source>
</evidence>
<dbReference type="NCBIfam" id="TIGR02142">
    <property type="entry name" value="modC_ABC"/>
    <property type="match status" value="1"/>
</dbReference>
<evidence type="ECO:0000256" key="1">
    <source>
        <dbReference type="ARBA" id="ARBA00022448"/>
    </source>
</evidence>
<evidence type="ECO:0000256" key="5">
    <source>
        <dbReference type="ARBA" id="ARBA00022741"/>
    </source>
</evidence>
<reference evidence="13" key="1">
    <citation type="journal article" date="2009" name="Environ. Microbiol.">
        <title>The genome of Polaromonas naphthalenivorans strain CJ2, isolated from coal tar-contaminated sediment, reveals physiological and metabolic versatility and evolution through extensive horizontal gene transfer.</title>
        <authorList>
            <person name="Yagi J.M."/>
            <person name="Sims D."/>
            <person name="Brettin T."/>
            <person name="Bruce D."/>
            <person name="Madsen E.L."/>
        </authorList>
    </citation>
    <scope>NUCLEOTIDE SEQUENCE [LARGE SCALE GENOMIC DNA]</scope>
    <source>
        <strain evidence="13">CJ2</strain>
    </source>
</reference>
<dbReference type="InterPro" id="IPR003593">
    <property type="entry name" value="AAA+_ATPase"/>
</dbReference>
<evidence type="ECO:0000313" key="13">
    <source>
        <dbReference type="Proteomes" id="UP000000644"/>
    </source>
</evidence>
<dbReference type="STRING" id="365044.Pnap_2041"/>
<dbReference type="InterPro" id="IPR027417">
    <property type="entry name" value="P-loop_NTPase"/>
</dbReference>
<dbReference type="Pfam" id="PF03459">
    <property type="entry name" value="TOBE"/>
    <property type="match status" value="1"/>
</dbReference>
<keyword evidence="13" id="KW-1185">Reference proteome</keyword>
<evidence type="ECO:0000256" key="3">
    <source>
        <dbReference type="ARBA" id="ARBA00022505"/>
    </source>
</evidence>
<dbReference type="RefSeq" id="WP_011801430.1">
    <property type="nucleotide sequence ID" value="NC_008781.1"/>
</dbReference>
<dbReference type="InterPro" id="IPR003439">
    <property type="entry name" value="ABC_transporter-like_ATP-bd"/>
</dbReference>
<dbReference type="eggNOG" id="COG4148">
    <property type="taxonomic scope" value="Bacteria"/>
</dbReference>
<keyword evidence="8" id="KW-0472">Membrane</keyword>
<dbReference type="AlphaFoldDB" id="A1VNX2"/>
<dbReference type="GO" id="GO:0005524">
    <property type="term" value="F:ATP binding"/>
    <property type="evidence" value="ECO:0007669"/>
    <property type="project" value="UniProtKB-KW"/>
</dbReference>
<evidence type="ECO:0000256" key="6">
    <source>
        <dbReference type="ARBA" id="ARBA00022840"/>
    </source>
</evidence>
<sequence>MTGIQAHFHLDWPGFTLDVNLELPARGVTALFGPSGCGKTTLLRCIAGLERAPQGHLRINGDVWQSDKHWLPTHKRPLGYVFQEASLFPHLTVMGNLRYGMRRISQAQQVSLEQAVDLLGIAHLLERKPAGLSGGERQRVAIARALLTSPRLLLMDEPLAALDLARKNEFMPYLERLHGELDIPVIYVTHAPDEVARLADHIVVMEAGRAIASGPLTETLARLDLPIRLGEDAGVVLDAVVAERDAAWHLARVTFAGGSLWVRDGGQAIGAAVRIRILARDVSIALAHVTGTSIQNCLSATVGEMANDSHPALSLTRLNIGPSPLLARLTRRSAVELGLAPGKPVWVQIKAVALIG</sequence>
<keyword evidence="1" id="KW-0813">Transport</keyword>
<dbReference type="SUPFAM" id="SSF52540">
    <property type="entry name" value="P-loop containing nucleoside triphosphate hydrolases"/>
    <property type="match status" value="1"/>
</dbReference>
<dbReference type="GO" id="GO:0016887">
    <property type="term" value="F:ATP hydrolysis activity"/>
    <property type="evidence" value="ECO:0007669"/>
    <property type="project" value="InterPro"/>
</dbReference>
<dbReference type="InterPro" id="IPR004606">
    <property type="entry name" value="Mop_domain"/>
</dbReference>
<dbReference type="InterPro" id="IPR050334">
    <property type="entry name" value="Molybdenum_import_ModC"/>
</dbReference>
<evidence type="ECO:0000259" key="10">
    <source>
        <dbReference type="PROSITE" id="PS50893"/>
    </source>
</evidence>
<dbReference type="PANTHER" id="PTHR43514:SF10">
    <property type="entry name" value="MOLYBDENUM IMPORT ATP-BINDING PROTEIN MODC 2"/>
    <property type="match status" value="1"/>
</dbReference>
<dbReference type="PROSITE" id="PS50893">
    <property type="entry name" value="ABC_TRANSPORTER_2"/>
    <property type="match status" value="1"/>
</dbReference>
<dbReference type="GO" id="GO:0015098">
    <property type="term" value="F:molybdate ion transmembrane transporter activity"/>
    <property type="evidence" value="ECO:0007669"/>
    <property type="project" value="InterPro"/>
</dbReference>
<dbReference type="SUPFAM" id="SSF50331">
    <property type="entry name" value="MOP-like"/>
    <property type="match status" value="1"/>
</dbReference>
<evidence type="ECO:0000256" key="4">
    <source>
        <dbReference type="ARBA" id="ARBA00022519"/>
    </source>
</evidence>